<dbReference type="GO" id="GO:0016874">
    <property type="term" value="F:ligase activity"/>
    <property type="evidence" value="ECO:0007669"/>
    <property type="project" value="UniProtKB-KW"/>
</dbReference>
<keyword evidence="3" id="KW-0547">Nucleotide-binding</keyword>
<dbReference type="InterPro" id="IPR005494">
    <property type="entry name" value="GSPS_pre-ATP-grasp-like_dom"/>
</dbReference>
<dbReference type="EMBL" id="ACYG01000030">
    <property type="protein sequence ID" value="EEV16627.1"/>
    <property type="molecule type" value="Genomic_DNA"/>
</dbReference>
<keyword evidence="2" id="KW-0479">Metal-binding</keyword>
<evidence type="ECO:0000259" key="6">
    <source>
        <dbReference type="Pfam" id="PF03738"/>
    </source>
</evidence>
<name>C8PKL8_9BACT</name>
<protein>
    <submittedName>
        <fullName evidence="7">Glutathionylspermidine synthase</fullName>
    </submittedName>
</protein>
<dbReference type="RefSeq" id="WP_005872873.1">
    <property type="nucleotide sequence ID" value="NZ_ACYG01000030.1"/>
</dbReference>
<dbReference type="STRING" id="824.CGRAC_2163"/>
<dbReference type="OrthoDB" id="9765517at2"/>
<accession>C8PKL8</accession>
<feature type="domain" description="Glutathionylspermidine synthase pre-ATP-grasp-like" evidence="6">
    <location>
        <begin position="12"/>
        <end position="390"/>
    </location>
</feature>
<comment type="caution">
    <text evidence="7">The sequence shown here is derived from an EMBL/GenBank/DDBJ whole genome shotgun (WGS) entry which is preliminary data.</text>
</comment>
<dbReference type="Proteomes" id="UP000005709">
    <property type="component" value="Unassembled WGS sequence"/>
</dbReference>
<evidence type="ECO:0000256" key="2">
    <source>
        <dbReference type="ARBA" id="ARBA00022723"/>
    </source>
</evidence>
<keyword evidence="8" id="KW-1185">Reference proteome</keyword>
<dbReference type="AlphaFoldDB" id="C8PKL8"/>
<reference evidence="7 8" key="1">
    <citation type="submission" date="2009-07" db="EMBL/GenBank/DDBJ databases">
        <authorList>
            <person name="Madupu R."/>
            <person name="Sebastian Y."/>
            <person name="Durkin A.S."/>
            <person name="Torralba M."/>
            <person name="Methe B."/>
            <person name="Sutton G.G."/>
            <person name="Strausberg R.L."/>
            <person name="Nelson K.E."/>
        </authorList>
    </citation>
    <scope>NUCLEOTIDE SEQUENCE [LARGE SCALE GENOMIC DNA]</scope>
    <source>
        <strain evidence="7 8">RM3268</strain>
    </source>
</reference>
<dbReference type="Pfam" id="PF03738">
    <property type="entry name" value="GSP_synth"/>
    <property type="match status" value="1"/>
</dbReference>
<evidence type="ECO:0000313" key="7">
    <source>
        <dbReference type="EMBL" id="EEV16627.1"/>
    </source>
</evidence>
<dbReference type="SUPFAM" id="SSF52440">
    <property type="entry name" value="PreATP-grasp domain"/>
    <property type="match status" value="1"/>
</dbReference>
<dbReference type="Gene3D" id="3.30.1490.330">
    <property type="match status" value="1"/>
</dbReference>
<dbReference type="GO" id="GO:0046872">
    <property type="term" value="F:metal ion binding"/>
    <property type="evidence" value="ECO:0007669"/>
    <property type="project" value="UniProtKB-KW"/>
</dbReference>
<sequence length="394" mass="45199">MQLKKITPLSNEYLEKLGFYWHTDADETPYVSDEIVRVSAAEADAYYEAANELYEMFVAAAQHVIDNNLFHELGVPFSLVDLIKQSWENEVHWHLYGRFDFAGGLDGKPIKLIEFNADTPTAVFETAIIQWAMLKENGMDEASQFNDLYDALRDNFKRLVVLDGELEDFSKFYEGWKILFSSVAGNVEDEKTTKLLQQTAEDAGFKTRFAYVDEVEFNDEEGVFFDGENYEYWFKLIPWEAIAIEEGELALILKNIVQNQKAIILNPAYTLLFQSKGIMKILWDLYPNHPLLLQSSFSPIIGKKMIKKPFLAREGANVAIFDADGKKIEENGGEYGNQKFLYQEFYELNKDERAQSYQAGVFFAYEGCALGFRKGGEILNNLSKFVGHYIEDAK</sequence>
<evidence type="ECO:0000256" key="5">
    <source>
        <dbReference type="ARBA" id="ARBA00022842"/>
    </source>
</evidence>
<dbReference type="GO" id="GO:0005524">
    <property type="term" value="F:ATP binding"/>
    <property type="evidence" value="ECO:0007669"/>
    <property type="project" value="UniProtKB-KW"/>
</dbReference>
<dbReference type="InterPro" id="IPR016185">
    <property type="entry name" value="PreATP-grasp_dom_sf"/>
</dbReference>
<proteinExistence type="predicted"/>
<keyword evidence="5" id="KW-0460">Magnesium</keyword>
<evidence type="ECO:0000256" key="1">
    <source>
        <dbReference type="ARBA" id="ARBA00022598"/>
    </source>
</evidence>
<dbReference type="eggNOG" id="COG0754">
    <property type="taxonomic scope" value="Bacteria"/>
</dbReference>
<dbReference type="SUPFAM" id="SSF56059">
    <property type="entry name" value="Glutathione synthetase ATP-binding domain-like"/>
    <property type="match status" value="1"/>
</dbReference>
<evidence type="ECO:0000256" key="4">
    <source>
        <dbReference type="ARBA" id="ARBA00022840"/>
    </source>
</evidence>
<keyword evidence="1" id="KW-0436">Ligase</keyword>
<organism evidence="7 8">
    <name type="scientific">Campylobacter gracilis RM3268</name>
    <dbReference type="NCBI Taxonomy" id="553220"/>
    <lineage>
        <taxon>Bacteria</taxon>
        <taxon>Pseudomonadati</taxon>
        <taxon>Campylobacterota</taxon>
        <taxon>Epsilonproteobacteria</taxon>
        <taxon>Campylobacterales</taxon>
        <taxon>Campylobacteraceae</taxon>
        <taxon>Campylobacter</taxon>
    </lineage>
</organism>
<gene>
    <name evidence="7" type="ORF">CAMGR0001_0240</name>
</gene>
<evidence type="ECO:0000256" key="3">
    <source>
        <dbReference type="ARBA" id="ARBA00022741"/>
    </source>
</evidence>
<keyword evidence="4" id="KW-0067">ATP-binding</keyword>
<evidence type="ECO:0000313" key="8">
    <source>
        <dbReference type="Proteomes" id="UP000005709"/>
    </source>
</evidence>